<evidence type="ECO:0000313" key="3">
    <source>
        <dbReference type="Proteomes" id="UP000658656"/>
    </source>
</evidence>
<proteinExistence type="predicted"/>
<keyword evidence="1" id="KW-1133">Transmembrane helix</keyword>
<dbReference type="RefSeq" id="WP_145936843.1">
    <property type="nucleotide sequence ID" value="NZ_BNAV01000005.1"/>
</dbReference>
<name>A0A8H9MDG1_9PSEU</name>
<keyword evidence="3" id="KW-1185">Reference proteome</keyword>
<organism evidence="2 3">
    <name type="scientific">Amycolatopsis bartoniae</name>
    <dbReference type="NCBI Taxonomy" id="941986"/>
    <lineage>
        <taxon>Bacteria</taxon>
        <taxon>Bacillati</taxon>
        <taxon>Actinomycetota</taxon>
        <taxon>Actinomycetes</taxon>
        <taxon>Pseudonocardiales</taxon>
        <taxon>Pseudonocardiaceae</taxon>
        <taxon>Amycolatopsis</taxon>
    </lineage>
</organism>
<evidence type="ECO:0000313" key="2">
    <source>
        <dbReference type="EMBL" id="GHF62319.1"/>
    </source>
</evidence>
<dbReference type="EMBL" id="BNAV01000005">
    <property type="protein sequence ID" value="GHF62319.1"/>
    <property type="molecule type" value="Genomic_DNA"/>
</dbReference>
<dbReference type="AlphaFoldDB" id="A0A8H9MDG1"/>
<protein>
    <submittedName>
        <fullName evidence="2">Uncharacterized protein</fullName>
    </submittedName>
</protein>
<keyword evidence="1" id="KW-0472">Membrane</keyword>
<evidence type="ECO:0000256" key="1">
    <source>
        <dbReference type="SAM" id="Phobius"/>
    </source>
</evidence>
<dbReference type="Proteomes" id="UP000658656">
    <property type="component" value="Unassembled WGS sequence"/>
</dbReference>
<accession>A0A8H9MDG1</accession>
<reference evidence="2" key="2">
    <citation type="submission" date="2020-09" db="EMBL/GenBank/DDBJ databases">
        <authorList>
            <person name="Sun Q."/>
            <person name="Zhou Y."/>
        </authorList>
    </citation>
    <scope>NUCLEOTIDE SEQUENCE</scope>
    <source>
        <strain evidence="2">CGMCC 4.7679</strain>
    </source>
</reference>
<reference evidence="2" key="1">
    <citation type="journal article" date="2014" name="Int. J. Syst. Evol. Microbiol.">
        <title>Complete genome sequence of Corynebacterium casei LMG S-19264T (=DSM 44701T), isolated from a smear-ripened cheese.</title>
        <authorList>
            <consortium name="US DOE Joint Genome Institute (JGI-PGF)"/>
            <person name="Walter F."/>
            <person name="Albersmeier A."/>
            <person name="Kalinowski J."/>
            <person name="Ruckert C."/>
        </authorList>
    </citation>
    <scope>NUCLEOTIDE SEQUENCE</scope>
    <source>
        <strain evidence="2">CGMCC 4.7679</strain>
    </source>
</reference>
<sequence length="78" mass="8093">MLRTRTEVWEPHQGTLPVAADDPVFVDSSGRRLLWLRLALCGVALASVVFVLALVLSVTAGGVSPSVSASSPTTTTSA</sequence>
<comment type="caution">
    <text evidence="2">The sequence shown here is derived from an EMBL/GenBank/DDBJ whole genome shotgun (WGS) entry which is preliminary data.</text>
</comment>
<keyword evidence="1" id="KW-0812">Transmembrane</keyword>
<gene>
    <name evidence="2" type="ORF">GCM10017566_39810</name>
</gene>
<feature type="transmembrane region" description="Helical" evidence="1">
    <location>
        <begin position="34"/>
        <end position="56"/>
    </location>
</feature>